<keyword evidence="2" id="KW-1185">Reference proteome</keyword>
<evidence type="ECO:0000313" key="1">
    <source>
        <dbReference type="EMBL" id="KIA63010.1"/>
    </source>
</evidence>
<sequence length="67" mass="7527">MELMPELAKRVTIDHDKSKLYIDGVEFPWQITEQGPVVAEAVPGWPLKLVTVAILAENVEIIQEAKQ</sequence>
<proteinExistence type="predicted"/>
<gene>
    <name evidence="1" type="ORF">FG87_21820</name>
</gene>
<organism evidence="1 2">
    <name type="scientific">Nocardia vulneris</name>
    <dbReference type="NCBI Taxonomy" id="1141657"/>
    <lineage>
        <taxon>Bacteria</taxon>
        <taxon>Bacillati</taxon>
        <taxon>Actinomycetota</taxon>
        <taxon>Actinomycetes</taxon>
        <taxon>Mycobacteriales</taxon>
        <taxon>Nocardiaceae</taxon>
        <taxon>Nocardia</taxon>
    </lineage>
</organism>
<name>A0ABR4ZCH4_9NOCA</name>
<comment type="caution">
    <text evidence="1">The sequence shown here is derived from an EMBL/GenBank/DDBJ whole genome shotgun (WGS) entry which is preliminary data.</text>
</comment>
<protein>
    <submittedName>
        <fullName evidence="1">Uncharacterized protein</fullName>
    </submittedName>
</protein>
<reference evidence="1 2" key="1">
    <citation type="journal article" date="2014" name="Int. J. Syst. Evol. Microbiol.">
        <title>Nocardia vulneris sp. nov., isolated from wounds of human patients in North America.</title>
        <authorList>
            <person name="Lasker B.A."/>
            <person name="Bell M."/>
            <person name="Klenk H.P."/>
            <person name="Sproer C."/>
            <person name="Schumann C."/>
            <person name="Schumann P."/>
            <person name="Brown J.M."/>
        </authorList>
    </citation>
    <scope>NUCLEOTIDE SEQUENCE [LARGE SCALE GENOMIC DNA]</scope>
    <source>
        <strain evidence="1 2">W9851</strain>
    </source>
</reference>
<dbReference type="EMBL" id="JNFP01000026">
    <property type="protein sequence ID" value="KIA63010.1"/>
    <property type="molecule type" value="Genomic_DNA"/>
</dbReference>
<dbReference type="Proteomes" id="UP000031364">
    <property type="component" value="Unassembled WGS sequence"/>
</dbReference>
<accession>A0ABR4ZCH4</accession>
<evidence type="ECO:0000313" key="2">
    <source>
        <dbReference type="Proteomes" id="UP000031364"/>
    </source>
</evidence>